<comment type="caution">
    <text evidence="1">The sequence shown here is derived from an EMBL/GenBank/DDBJ whole genome shotgun (WGS) entry which is preliminary data.</text>
</comment>
<dbReference type="AlphaFoldDB" id="A0A392TJ92"/>
<dbReference type="EMBL" id="LXQA010577099">
    <property type="protein sequence ID" value="MCI60186.1"/>
    <property type="molecule type" value="Genomic_DNA"/>
</dbReference>
<evidence type="ECO:0000313" key="2">
    <source>
        <dbReference type="Proteomes" id="UP000265520"/>
    </source>
</evidence>
<evidence type="ECO:0000313" key="1">
    <source>
        <dbReference type="EMBL" id="MCI60186.1"/>
    </source>
</evidence>
<dbReference type="Proteomes" id="UP000265520">
    <property type="component" value="Unassembled WGS sequence"/>
</dbReference>
<organism evidence="1 2">
    <name type="scientific">Trifolium medium</name>
    <dbReference type="NCBI Taxonomy" id="97028"/>
    <lineage>
        <taxon>Eukaryota</taxon>
        <taxon>Viridiplantae</taxon>
        <taxon>Streptophyta</taxon>
        <taxon>Embryophyta</taxon>
        <taxon>Tracheophyta</taxon>
        <taxon>Spermatophyta</taxon>
        <taxon>Magnoliopsida</taxon>
        <taxon>eudicotyledons</taxon>
        <taxon>Gunneridae</taxon>
        <taxon>Pentapetalae</taxon>
        <taxon>rosids</taxon>
        <taxon>fabids</taxon>
        <taxon>Fabales</taxon>
        <taxon>Fabaceae</taxon>
        <taxon>Papilionoideae</taxon>
        <taxon>50 kb inversion clade</taxon>
        <taxon>NPAAA clade</taxon>
        <taxon>Hologalegina</taxon>
        <taxon>IRL clade</taxon>
        <taxon>Trifolieae</taxon>
        <taxon>Trifolium</taxon>
    </lineage>
</organism>
<accession>A0A392TJ92</accession>
<name>A0A392TJ92_9FABA</name>
<sequence>DDIQDRRKWNPDPDTG</sequence>
<keyword evidence="2" id="KW-1185">Reference proteome</keyword>
<proteinExistence type="predicted"/>
<protein>
    <submittedName>
        <fullName evidence="1">Uncharacterized protein</fullName>
    </submittedName>
</protein>
<reference evidence="1 2" key="1">
    <citation type="journal article" date="2018" name="Front. Plant Sci.">
        <title>Red Clover (Trifolium pratense) and Zigzag Clover (T. medium) - A Picture of Genomic Similarities and Differences.</title>
        <authorList>
            <person name="Dluhosova J."/>
            <person name="Istvanek J."/>
            <person name="Nedelnik J."/>
            <person name="Repkova J."/>
        </authorList>
    </citation>
    <scope>NUCLEOTIDE SEQUENCE [LARGE SCALE GENOMIC DNA]</scope>
    <source>
        <strain evidence="2">cv. 10/8</strain>
        <tissue evidence="1">Leaf</tissue>
    </source>
</reference>
<feature type="non-terminal residue" evidence="1">
    <location>
        <position position="1"/>
    </location>
</feature>